<keyword evidence="3" id="KW-1185">Reference proteome</keyword>
<dbReference type="Proteomes" id="UP000030765">
    <property type="component" value="Unassembled WGS sequence"/>
</dbReference>
<protein>
    <submittedName>
        <fullName evidence="1 2">Uncharacterized protein</fullName>
    </submittedName>
</protein>
<reference evidence="1 3" key="1">
    <citation type="journal article" date="2014" name="BMC Genomics">
        <title>Genome sequence of Anopheles sinensis provides insight into genetics basis of mosquito competence for malaria parasites.</title>
        <authorList>
            <person name="Zhou D."/>
            <person name="Zhang D."/>
            <person name="Ding G."/>
            <person name="Shi L."/>
            <person name="Hou Q."/>
            <person name="Ye Y."/>
            <person name="Xu Y."/>
            <person name="Zhou H."/>
            <person name="Xiong C."/>
            <person name="Li S."/>
            <person name="Yu J."/>
            <person name="Hong S."/>
            <person name="Yu X."/>
            <person name="Zou P."/>
            <person name="Chen C."/>
            <person name="Chang X."/>
            <person name="Wang W."/>
            <person name="Lv Y."/>
            <person name="Sun Y."/>
            <person name="Ma L."/>
            <person name="Shen B."/>
            <person name="Zhu C."/>
        </authorList>
    </citation>
    <scope>NUCLEOTIDE SEQUENCE [LARGE SCALE GENOMIC DNA]</scope>
</reference>
<dbReference type="VEuPathDB" id="VectorBase:ASIC005923"/>
<reference evidence="2" key="2">
    <citation type="submission" date="2020-05" db="UniProtKB">
        <authorList>
            <consortium name="EnsemblMetazoa"/>
        </authorList>
    </citation>
    <scope>IDENTIFICATION</scope>
</reference>
<proteinExistence type="predicted"/>
<evidence type="ECO:0000313" key="2">
    <source>
        <dbReference type="EnsemblMetazoa" id="ASIC005923-PA"/>
    </source>
</evidence>
<evidence type="ECO:0000313" key="3">
    <source>
        <dbReference type="Proteomes" id="UP000030765"/>
    </source>
</evidence>
<organism evidence="1">
    <name type="scientific">Anopheles sinensis</name>
    <name type="common">Mosquito</name>
    <dbReference type="NCBI Taxonomy" id="74873"/>
    <lineage>
        <taxon>Eukaryota</taxon>
        <taxon>Metazoa</taxon>
        <taxon>Ecdysozoa</taxon>
        <taxon>Arthropoda</taxon>
        <taxon>Hexapoda</taxon>
        <taxon>Insecta</taxon>
        <taxon>Pterygota</taxon>
        <taxon>Neoptera</taxon>
        <taxon>Endopterygota</taxon>
        <taxon>Diptera</taxon>
        <taxon>Nematocera</taxon>
        <taxon>Culicoidea</taxon>
        <taxon>Culicidae</taxon>
        <taxon>Anophelinae</taxon>
        <taxon>Anopheles</taxon>
    </lineage>
</organism>
<accession>A0A084VKM1</accession>
<gene>
    <name evidence="1" type="ORF">ZHAS_00005923</name>
</gene>
<dbReference type="EnsemblMetazoa" id="ASIC005923-RA">
    <property type="protein sequence ID" value="ASIC005923-PA"/>
    <property type="gene ID" value="ASIC005923"/>
</dbReference>
<evidence type="ECO:0000313" key="1">
    <source>
        <dbReference type="EMBL" id="KFB38515.1"/>
    </source>
</evidence>
<name>A0A084VKM1_ANOSI</name>
<sequence>MHQNAPAKGNGPKMLLLLLLQTSGPKVSGPLFRPVTSRMAALRAMSGGRSVVNLSCPMQFAVQ</sequence>
<dbReference type="EMBL" id="ATLV01014233">
    <property type="status" value="NOT_ANNOTATED_CDS"/>
    <property type="molecule type" value="Genomic_DNA"/>
</dbReference>
<dbReference type="EMBL" id="KE524948">
    <property type="protein sequence ID" value="KFB38515.1"/>
    <property type="molecule type" value="Genomic_DNA"/>
</dbReference>
<dbReference type="AlphaFoldDB" id="A0A084VKM1"/>